<evidence type="ECO:0000256" key="8">
    <source>
        <dbReference type="ARBA" id="ARBA00023014"/>
    </source>
</evidence>
<evidence type="ECO:0000256" key="2">
    <source>
        <dbReference type="ARBA" id="ARBA00005155"/>
    </source>
</evidence>
<comment type="similarity">
    <text evidence="3">Belongs to the radical SAM superfamily. NifB family.</text>
</comment>
<gene>
    <name evidence="12" type="ORF">DRJ31_01715</name>
</gene>
<dbReference type="GO" id="GO:0046872">
    <property type="term" value="F:metal ion binding"/>
    <property type="evidence" value="ECO:0007669"/>
    <property type="project" value="UniProtKB-KW"/>
</dbReference>
<dbReference type="InterPro" id="IPR013785">
    <property type="entry name" value="Aldolase_TIM"/>
</dbReference>
<dbReference type="SUPFAM" id="SSF102114">
    <property type="entry name" value="Radical SAM enzymes"/>
    <property type="match status" value="1"/>
</dbReference>
<dbReference type="PROSITE" id="PS51918">
    <property type="entry name" value="RADICAL_SAM"/>
    <property type="match status" value="1"/>
</dbReference>
<accession>A0A497EUD2</accession>
<evidence type="ECO:0000256" key="5">
    <source>
        <dbReference type="ARBA" id="ARBA00022691"/>
    </source>
</evidence>
<evidence type="ECO:0000256" key="3">
    <source>
        <dbReference type="ARBA" id="ARBA00006804"/>
    </source>
</evidence>
<reference evidence="12 13" key="1">
    <citation type="submission" date="2018-06" db="EMBL/GenBank/DDBJ databases">
        <title>Extensive metabolic versatility and redundancy in microbially diverse, dynamic hydrothermal sediments.</title>
        <authorList>
            <person name="Dombrowski N."/>
            <person name="Teske A."/>
            <person name="Baker B.J."/>
        </authorList>
    </citation>
    <scope>NUCLEOTIDE SEQUENCE [LARGE SCALE GENOMIC DNA]</scope>
    <source>
        <strain evidence="12">B66_G16</strain>
    </source>
</reference>
<keyword evidence="8" id="KW-0411">Iron-sulfur</keyword>
<feature type="domain" description="Radical SAM core" evidence="11">
    <location>
        <begin position="29"/>
        <end position="251"/>
    </location>
</feature>
<name>A0A497EUD2_9CREN</name>
<sequence>MLYDPIELTEKIKPLVVNGKLRRYYRVARGGKWYGGIATADCTGCNLRCVFCWSGEPRDNPSVGRFYSPQQIFNALDNVARRRSYSQVRVSGNEPTIGKEHLLELIELVEQAGYLFILETNGILIGYDKSYAQALSKFSKVHVRVSIKGTTPEEFSKLTGAKPESFELQLKALENLLNAGVSCHPAVMLSFSSKEGVKELIEKLREISPNLISEFEEEYVFLYPHVQKRLARAGISPRVSYCPDKIPPELI</sequence>
<dbReference type="CDD" id="cd01335">
    <property type="entry name" value="Radical_SAM"/>
    <property type="match status" value="1"/>
</dbReference>
<proteinExistence type="inferred from homology"/>
<evidence type="ECO:0000313" key="12">
    <source>
        <dbReference type="EMBL" id="RLE50320.1"/>
    </source>
</evidence>
<organism evidence="12 13">
    <name type="scientific">Thermoproteota archaeon</name>
    <dbReference type="NCBI Taxonomy" id="2056631"/>
    <lineage>
        <taxon>Archaea</taxon>
        <taxon>Thermoproteota</taxon>
    </lineage>
</organism>
<keyword evidence="5" id="KW-0949">S-adenosyl-L-methionine</keyword>
<dbReference type="InterPro" id="IPR058240">
    <property type="entry name" value="rSAM_sf"/>
</dbReference>
<keyword evidence="4" id="KW-0004">4Fe-4S</keyword>
<comment type="pathway">
    <text evidence="2">Cofactor biosynthesis; Fe-Mo cofactor biosynthesis.</text>
</comment>
<protein>
    <submittedName>
        <fullName evidence="12">Molybdenum cofactor biosynthesis protein MoaA</fullName>
    </submittedName>
</protein>
<dbReference type="PANTHER" id="PTHR43787:SF13">
    <property type="entry name" value="FEMO COFACTOR BIOSYNTHESIS PROTEIN NIFB"/>
    <property type="match status" value="1"/>
</dbReference>
<dbReference type="Gene3D" id="3.20.20.70">
    <property type="entry name" value="Aldolase class I"/>
    <property type="match status" value="1"/>
</dbReference>
<keyword evidence="9" id="KW-0535">Nitrogen fixation</keyword>
<dbReference type="InterPro" id="IPR007197">
    <property type="entry name" value="rSAM"/>
</dbReference>
<evidence type="ECO:0000313" key="13">
    <source>
        <dbReference type="Proteomes" id="UP000278475"/>
    </source>
</evidence>
<evidence type="ECO:0000256" key="10">
    <source>
        <dbReference type="ARBA" id="ARBA00023239"/>
    </source>
</evidence>
<evidence type="ECO:0000256" key="1">
    <source>
        <dbReference type="ARBA" id="ARBA00001966"/>
    </source>
</evidence>
<dbReference type="Pfam" id="PF04055">
    <property type="entry name" value="Radical_SAM"/>
    <property type="match status" value="1"/>
</dbReference>
<dbReference type="PANTHER" id="PTHR43787">
    <property type="entry name" value="FEMO COFACTOR BIOSYNTHESIS PROTEIN NIFB-RELATED"/>
    <property type="match status" value="1"/>
</dbReference>
<evidence type="ECO:0000256" key="7">
    <source>
        <dbReference type="ARBA" id="ARBA00023004"/>
    </source>
</evidence>
<dbReference type="GO" id="GO:0051539">
    <property type="term" value="F:4 iron, 4 sulfur cluster binding"/>
    <property type="evidence" value="ECO:0007669"/>
    <property type="project" value="UniProtKB-KW"/>
</dbReference>
<comment type="cofactor">
    <cofactor evidence="1">
        <name>[4Fe-4S] cluster</name>
        <dbReference type="ChEBI" id="CHEBI:49883"/>
    </cofactor>
</comment>
<dbReference type="AlphaFoldDB" id="A0A497EUD2"/>
<evidence type="ECO:0000259" key="11">
    <source>
        <dbReference type="PROSITE" id="PS51918"/>
    </source>
</evidence>
<dbReference type="Proteomes" id="UP000278475">
    <property type="component" value="Unassembled WGS sequence"/>
</dbReference>
<keyword evidence="7" id="KW-0408">Iron</keyword>
<comment type="caution">
    <text evidence="12">The sequence shown here is derived from an EMBL/GenBank/DDBJ whole genome shotgun (WGS) entry which is preliminary data.</text>
</comment>
<evidence type="ECO:0000256" key="4">
    <source>
        <dbReference type="ARBA" id="ARBA00022485"/>
    </source>
</evidence>
<evidence type="ECO:0000256" key="9">
    <source>
        <dbReference type="ARBA" id="ARBA00023231"/>
    </source>
</evidence>
<evidence type="ECO:0000256" key="6">
    <source>
        <dbReference type="ARBA" id="ARBA00022723"/>
    </source>
</evidence>
<dbReference type="GO" id="GO:0016829">
    <property type="term" value="F:lyase activity"/>
    <property type="evidence" value="ECO:0007669"/>
    <property type="project" value="UniProtKB-KW"/>
</dbReference>
<keyword evidence="10" id="KW-0456">Lyase</keyword>
<dbReference type="SFLD" id="SFLDG01067">
    <property type="entry name" value="SPASM/twitch_domain_containing"/>
    <property type="match status" value="1"/>
</dbReference>
<dbReference type="EMBL" id="QMQV01000008">
    <property type="protein sequence ID" value="RLE50320.1"/>
    <property type="molecule type" value="Genomic_DNA"/>
</dbReference>
<keyword evidence="6" id="KW-0479">Metal-binding</keyword>
<dbReference type="SFLD" id="SFLDS00029">
    <property type="entry name" value="Radical_SAM"/>
    <property type="match status" value="1"/>
</dbReference>